<comment type="caution">
    <text evidence="1">The sequence shown here is derived from an EMBL/GenBank/DDBJ whole genome shotgun (WGS) entry which is preliminary data.</text>
</comment>
<evidence type="ECO:0000313" key="1">
    <source>
        <dbReference type="EMBL" id="KAH7954895.1"/>
    </source>
</evidence>
<dbReference type="Proteomes" id="UP000821865">
    <property type="component" value="Chromosome 4"/>
</dbReference>
<evidence type="ECO:0000313" key="2">
    <source>
        <dbReference type="Proteomes" id="UP000821865"/>
    </source>
</evidence>
<protein>
    <submittedName>
        <fullName evidence="1">Uncharacterized protein</fullName>
    </submittedName>
</protein>
<reference evidence="1" key="1">
    <citation type="submission" date="2020-05" db="EMBL/GenBank/DDBJ databases">
        <title>Large-scale comparative analyses of tick genomes elucidate their genetic diversity and vector capacities.</title>
        <authorList>
            <person name="Jia N."/>
            <person name="Wang J."/>
            <person name="Shi W."/>
            <person name="Du L."/>
            <person name="Sun Y."/>
            <person name="Zhan W."/>
            <person name="Jiang J."/>
            <person name="Wang Q."/>
            <person name="Zhang B."/>
            <person name="Ji P."/>
            <person name="Sakyi L.B."/>
            <person name="Cui X."/>
            <person name="Yuan T."/>
            <person name="Jiang B."/>
            <person name="Yang W."/>
            <person name="Lam T.T.-Y."/>
            <person name="Chang Q."/>
            <person name="Ding S."/>
            <person name="Wang X."/>
            <person name="Zhu J."/>
            <person name="Ruan X."/>
            <person name="Zhao L."/>
            <person name="Wei J."/>
            <person name="Que T."/>
            <person name="Du C."/>
            <person name="Cheng J."/>
            <person name="Dai P."/>
            <person name="Han X."/>
            <person name="Huang E."/>
            <person name="Gao Y."/>
            <person name="Liu J."/>
            <person name="Shao H."/>
            <person name="Ye R."/>
            <person name="Li L."/>
            <person name="Wei W."/>
            <person name="Wang X."/>
            <person name="Wang C."/>
            <person name="Yang T."/>
            <person name="Huo Q."/>
            <person name="Li W."/>
            <person name="Guo W."/>
            <person name="Chen H."/>
            <person name="Zhou L."/>
            <person name="Ni X."/>
            <person name="Tian J."/>
            <person name="Zhou Y."/>
            <person name="Sheng Y."/>
            <person name="Liu T."/>
            <person name="Pan Y."/>
            <person name="Xia L."/>
            <person name="Li J."/>
            <person name="Zhao F."/>
            <person name="Cao W."/>
        </authorList>
    </citation>
    <scope>NUCLEOTIDE SEQUENCE</scope>
    <source>
        <strain evidence="1">Dsil-2018</strain>
    </source>
</reference>
<gene>
    <name evidence="1" type="ORF">HPB49_022591</name>
</gene>
<dbReference type="EMBL" id="CM023473">
    <property type="protein sequence ID" value="KAH7954895.1"/>
    <property type="molecule type" value="Genomic_DNA"/>
</dbReference>
<organism evidence="1 2">
    <name type="scientific">Dermacentor silvarum</name>
    <name type="common">Tick</name>
    <dbReference type="NCBI Taxonomy" id="543639"/>
    <lineage>
        <taxon>Eukaryota</taxon>
        <taxon>Metazoa</taxon>
        <taxon>Ecdysozoa</taxon>
        <taxon>Arthropoda</taxon>
        <taxon>Chelicerata</taxon>
        <taxon>Arachnida</taxon>
        <taxon>Acari</taxon>
        <taxon>Parasitiformes</taxon>
        <taxon>Ixodida</taxon>
        <taxon>Ixodoidea</taxon>
        <taxon>Ixodidae</taxon>
        <taxon>Rhipicephalinae</taxon>
        <taxon>Dermacentor</taxon>
    </lineage>
</organism>
<sequence>MEPAAAVNIWQRTLSYETPLQFTSFLSDGDSKAYTAVCEANVYCDTHIDKEECTNHVAKRLGTALRKLATPLPRGEKLKDATIMKLQTYYKIAITSNKDSVRIWSEWFKFKHPAQNSAPVPSCDVPHAIKCIRNHLLKHEYGQAGEHRINFSHYKVLFETEKTKHLKVVPKLTEAHVQPSNLQKMNVRLATQVIKDFLNILNETERNHRQKNMILFASRQTM</sequence>
<keyword evidence="2" id="KW-1185">Reference proteome</keyword>
<name>A0ACB8D096_DERSI</name>
<proteinExistence type="predicted"/>
<accession>A0ACB8D096</accession>